<sequence length="164" mass="17983">MPISPDLIGTHHRYPSTYVVEREKIRELSLAIQNHHPAHHTLSAANALGHHQLVIPPTFLCILGYRAQKWFLQHSGITINDKKIAQVDQQFTMLRPIIAGDVLHCEVHMHDIRTAFGADIVTTKNVITTDDGTAVQLGYTTLMGQTGDQPGFTQLTSAGVSAGS</sequence>
<evidence type="ECO:0000313" key="2">
    <source>
        <dbReference type="EMBL" id="OHU30634.1"/>
    </source>
</evidence>
<dbReference type="AlphaFoldDB" id="A0A1S1L8N6"/>
<evidence type="ECO:0000259" key="1">
    <source>
        <dbReference type="Pfam" id="PF13452"/>
    </source>
</evidence>
<dbReference type="Gene3D" id="3.10.129.10">
    <property type="entry name" value="Hotdog Thioesterase"/>
    <property type="match status" value="1"/>
</dbReference>
<protein>
    <submittedName>
        <fullName evidence="2">3-hydroxyacyl-ACP dehydratase</fullName>
    </submittedName>
</protein>
<name>A0A1S1L8N6_9MYCO</name>
<dbReference type="Pfam" id="PF13452">
    <property type="entry name" value="FAS1_DH_region"/>
    <property type="match status" value="1"/>
</dbReference>
<accession>A0A1S1L8N6</accession>
<dbReference type="InterPro" id="IPR029069">
    <property type="entry name" value="HotDog_dom_sf"/>
</dbReference>
<proteinExistence type="predicted"/>
<dbReference type="RefSeq" id="WP_070935680.1">
    <property type="nucleotide sequence ID" value="NZ_MLIK01000004.1"/>
</dbReference>
<dbReference type="SUPFAM" id="SSF54637">
    <property type="entry name" value="Thioesterase/thiol ester dehydrase-isomerase"/>
    <property type="match status" value="1"/>
</dbReference>
<dbReference type="PIRSF" id="PIRSF018072">
    <property type="entry name" value="UCP018072"/>
    <property type="match status" value="1"/>
</dbReference>
<dbReference type="InterPro" id="IPR016709">
    <property type="entry name" value="HadA-like"/>
</dbReference>
<comment type="caution">
    <text evidence="2">The sequence shown here is derived from an EMBL/GenBank/DDBJ whole genome shotgun (WGS) entry which is preliminary data.</text>
</comment>
<gene>
    <name evidence="2" type="ORF">BKG76_02505</name>
</gene>
<dbReference type="Proteomes" id="UP000179616">
    <property type="component" value="Unassembled WGS sequence"/>
</dbReference>
<feature type="domain" description="FAS1-like dehydratase" evidence="1">
    <location>
        <begin position="8"/>
        <end position="135"/>
    </location>
</feature>
<organism evidence="2 3">
    <name type="scientific">Mycobacteroides franklinii</name>
    <dbReference type="NCBI Taxonomy" id="948102"/>
    <lineage>
        <taxon>Bacteria</taxon>
        <taxon>Bacillati</taxon>
        <taxon>Actinomycetota</taxon>
        <taxon>Actinomycetes</taxon>
        <taxon>Mycobacteriales</taxon>
        <taxon>Mycobacteriaceae</taxon>
        <taxon>Mycobacteroides</taxon>
    </lineage>
</organism>
<dbReference type="InterPro" id="IPR039569">
    <property type="entry name" value="FAS1-like_DH_region"/>
</dbReference>
<dbReference type="OrthoDB" id="5415111at2"/>
<dbReference type="STRING" id="948102.BKG76_02505"/>
<reference evidence="2 3" key="1">
    <citation type="submission" date="2016-10" db="EMBL/GenBank/DDBJ databases">
        <title>Evaluation of Human, Veterinary and Environmental Mycobacterium chelonae Isolates by Core Genome Phylogenomic Analysis, Targeted Gene Comparison, and Anti-microbial Susceptibility Patterns: A Tale of Mistaken Identities.</title>
        <authorList>
            <person name="Fogelson S.B."/>
            <person name="Camus A.C."/>
            <person name="Lorenz W."/>
            <person name="Vasireddy R."/>
            <person name="Vasireddy S."/>
            <person name="Smith T."/>
            <person name="Brown-Elliott B.A."/>
            <person name="Wallace R.J.Jr."/>
            <person name="Hasan N.A."/>
            <person name="Reischl U."/>
            <person name="Sanchez S."/>
        </authorList>
    </citation>
    <scope>NUCLEOTIDE SEQUENCE [LARGE SCALE GENOMIC DNA]</scope>
    <source>
        <strain evidence="2 3">1559</strain>
    </source>
</reference>
<evidence type="ECO:0000313" key="3">
    <source>
        <dbReference type="Proteomes" id="UP000179616"/>
    </source>
</evidence>
<dbReference type="GeneID" id="57165656"/>
<dbReference type="CDD" id="cd03441">
    <property type="entry name" value="R_hydratase_like"/>
    <property type="match status" value="1"/>
</dbReference>
<dbReference type="EMBL" id="MLIK01000004">
    <property type="protein sequence ID" value="OHU30634.1"/>
    <property type="molecule type" value="Genomic_DNA"/>
</dbReference>